<dbReference type="EMBL" id="FM162591">
    <property type="protein sequence ID" value="CAQ85285.1"/>
    <property type="molecule type" value="Genomic_DNA"/>
</dbReference>
<dbReference type="Proteomes" id="UP000002747">
    <property type="component" value="Chromosome"/>
</dbReference>
<name>C7BHB9_PHOAA</name>
<proteinExistence type="predicted"/>
<evidence type="ECO:0000313" key="2">
    <source>
        <dbReference type="Proteomes" id="UP000002747"/>
    </source>
</evidence>
<evidence type="ECO:0000313" key="1">
    <source>
        <dbReference type="EMBL" id="CAQ85285.1"/>
    </source>
</evidence>
<gene>
    <name evidence="1" type="ordered locus">PAU_03197</name>
</gene>
<protein>
    <submittedName>
        <fullName evidence="1">Uncharacterized protein</fullName>
    </submittedName>
</protein>
<reference evidence="1 2" key="1">
    <citation type="journal article" date="2009" name="BMC Genomics">
        <title>Comparative genomics of the emerging human pathogen Photorhabdus asymbiotica with the insect pathogen Photorhabdus luminescens.</title>
        <authorList>
            <person name="Wilkinson P."/>
            <person name="Waterfield N.R."/>
            <person name="Crossman L."/>
            <person name="Corton C."/>
            <person name="Sanchez-Contreras M."/>
            <person name="Vlisidou I."/>
            <person name="Barron A."/>
            <person name="Bignell A."/>
            <person name="Clark L."/>
            <person name="Ormond D."/>
            <person name="Mayho M."/>
            <person name="Bason N."/>
            <person name="Smith F."/>
            <person name="Simmonds M."/>
            <person name="Churcher C."/>
            <person name="Harris D."/>
            <person name="Thompson N.R."/>
            <person name="Quail M."/>
            <person name="Parkhill J."/>
            <person name="ffrench-Constant R.H."/>
        </authorList>
    </citation>
    <scope>NUCLEOTIDE SEQUENCE [LARGE SCALE GENOMIC DNA]</scope>
    <source>
        <strain evidence="2">ATCC 43949 / 3105-77</strain>
    </source>
</reference>
<accession>C7BHB9</accession>
<sequence length="46" mass="5437">MKKGKNTIKTLYRLNPEVNTMTFNNSVETAYHKTISENTRNKNRFC</sequence>
<organism evidence="1 2">
    <name type="scientific">Photorhabdus asymbiotica subsp. asymbiotica (strain ATCC 43949 / 3105-77)</name>
    <name type="common">Xenorhabdus luminescens (strain 2)</name>
    <dbReference type="NCBI Taxonomy" id="553480"/>
    <lineage>
        <taxon>Bacteria</taxon>
        <taxon>Pseudomonadati</taxon>
        <taxon>Pseudomonadota</taxon>
        <taxon>Gammaproteobacteria</taxon>
        <taxon>Enterobacterales</taxon>
        <taxon>Morganellaceae</taxon>
        <taxon>Photorhabdus</taxon>
    </lineage>
</organism>
<dbReference type="AlphaFoldDB" id="C7BHB9"/>
<dbReference type="KEGG" id="pay:PAU_03197"/>